<accession>A0A1Y5TBK7</accession>
<dbReference type="InterPro" id="IPR000917">
    <property type="entry name" value="Sulfatase_N"/>
</dbReference>
<dbReference type="PANTHER" id="PTHR42693:SF53">
    <property type="entry name" value="ENDO-4-O-SULFATASE"/>
    <property type="match status" value="1"/>
</dbReference>
<dbReference type="GO" id="GO:0004065">
    <property type="term" value="F:arylsulfatase activity"/>
    <property type="evidence" value="ECO:0007669"/>
    <property type="project" value="UniProtKB-EC"/>
</dbReference>
<protein>
    <submittedName>
        <fullName evidence="4">Arylsulfatase</fullName>
        <ecNumber evidence="4">3.1.6.1</ecNumber>
    </submittedName>
</protein>
<keyword evidence="5" id="KW-1185">Reference proteome</keyword>
<dbReference type="SUPFAM" id="SSF53649">
    <property type="entry name" value="Alkaline phosphatase-like"/>
    <property type="match status" value="1"/>
</dbReference>
<evidence type="ECO:0000256" key="1">
    <source>
        <dbReference type="ARBA" id="ARBA00008779"/>
    </source>
</evidence>
<dbReference type="EC" id="3.1.6.1" evidence="4"/>
<evidence type="ECO:0000256" key="2">
    <source>
        <dbReference type="ARBA" id="ARBA00022801"/>
    </source>
</evidence>
<dbReference type="PANTHER" id="PTHR42693">
    <property type="entry name" value="ARYLSULFATASE FAMILY MEMBER"/>
    <property type="match status" value="1"/>
</dbReference>
<dbReference type="EMBL" id="FWFO01000002">
    <property type="protein sequence ID" value="SLN58341.1"/>
    <property type="molecule type" value="Genomic_DNA"/>
</dbReference>
<name>A0A1Y5TBK7_9RHOB</name>
<dbReference type="AlphaFoldDB" id="A0A1Y5TBK7"/>
<evidence type="ECO:0000259" key="3">
    <source>
        <dbReference type="Pfam" id="PF00884"/>
    </source>
</evidence>
<evidence type="ECO:0000313" key="4">
    <source>
        <dbReference type="EMBL" id="SLN58341.1"/>
    </source>
</evidence>
<dbReference type="InterPro" id="IPR050738">
    <property type="entry name" value="Sulfatase"/>
</dbReference>
<dbReference type="Gene3D" id="3.40.720.10">
    <property type="entry name" value="Alkaline Phosphatase, subunit A"/>
    <property type="match status" value="1"/>
</dbReference>
<dbReference type="InterPro" id="IPR017850">
    <property type="entry name" value="Alkaline_phosphatase_core_sf"/>
</dbReference>
<gene>
    <name evidence="4" type="ORF">TRL7639_03201</name>
</gene>
<keyword evidence="2 4" id="KW-0378">Hydrolase</keyword>
<organism evidence="4 5">
    <name type="scientific">Falsiruegeria litorea R37</name>
    <dbReference type="NCBI Taxonomy" id="1200284"/>
    <lineage>
        <taxon>Bacteria</taxon>
        <taxon>Pseudomonadati</taxon>
        <taxon>Pseudomonadota</taxon>
        <taxon>Alphaproteobacteria</taxon>
        <taxon>Rhodobacterales</taxon>
        <taxon>Roseobacteraceae</taxon>
        <taxon>Falsiruegeria</taxon>
    </lineage>
</organism>
<evidence type="ECO:0000313" key="5">
    <source>
        <dbReference type="Proteomes" id="UP000193077"/>
    </source>
</evidence>
<dbReference type="OrthoDB" id="9795675at2"/>
<dbReference type="Proteomes" id="UP000193077">
    <property type="component" value="Unassembled WGS sequence"/>
</dbReference>
<dbReference type="Pfam" id="PF00884">
    <property type="entry name" value="Sulfatase"/>
    <property type="match status" value="1"/>
</dbReference>
<feature type="domain" description="Sulfatase N-terminal" evidence="3">
    <location>
        <begin position="5"/>
        <end position="95"/>
    </location>
</feature>
<dbReference type="RefSeq" id="WP_085796829.1">
    <property type="nucleotide sequence ID" value="NZ_FWFO01000002.1"/>
</dbReference>
<sequence length="101" mass="11067">MIDLPNILIIYADQMRYDAMGCAGNPVIRTANIDRLSADGVHFSEAFTSYPICCPFRASVLTGNYAQGHGMVQNQFPLCGGQGRAHSDCNLLCLLHHTPRL</sequence>
<reference evidence="4 5" key="1">
    <citation type="submission" date="2017-03" db="EMBL/GenBank/DDBJ databases">
        <authorList>
            <person name="Afonso C.L."/>
            <person name="Miller P.J."/>
            <person name="Scott M.A."/>
            <person name="Spackman E."/>
            <person name="Goraichik I."/>
            <person name="Dimitrov K.M."/>
            <person name="Suarez D.L."/>
            <person name="Swayne D.E."/>
        </authorList>
    </citation>
    <scope>NUCLEOTIDE SEQUENCE [LARGE SCALE GENOMIC DNA]</scope>
    <source>
        <strain evidence="4 5">CECT 7639</strain>
    </source>
</reference>
<comment type="similarity">
    <text evidence="1">Belongs to the sulfatase family.</text>
</comment>
<proteinExistence type="inferred from homology"/>